<feature type="domain" description="T-SNARE coiled-coil homology" evidence="5">
    <location>
        <begin position="177"/>
        <end position="239"/>
    </location>
</feature>
<dbReference type="EMBL" id="CAJHNH020007835">
    <property type="protein sequence ID" value="CAG5135017.1"/>
    <property type="molecule type" value="Genomic_DNA"/>
</dbReference>
<sequence>MSNYTRIREYRDDPEYTDYQDHDDSPVIVDLTEQIRGNIFQINSGASDLERAMKGIGTDKDSPQLRDKIHETSQNVNKIVQTTTRLLHKAAEKKANKQQKVQLDLLKSQFQDSLQRFHILQKKAADRVKTTVKLSVRSMQQQPLVSFVSDIELNEDFEDDQRQAQVFKDQEIIEDDLALILEREQRIRQLESDILDVNEIFRDLGAMVQSQGEVLDTIDSNVERAATNVEAGNEQLVSAAKYQSKSRKKMCCLVVIFLVIAIIITVIIVVALKT</sequence>
<dbReference type="OrthoDB" id="75754at2759"/>
<dbReference type="SMART" id="SM00503">
    <property type="entry name" value="SynN"/>
    <property type="match status" value="1"/>
</dbReference>
<dbReference type="GO" id="GO:0048278">
    <property type="term" value="P:vesicle docking"/>
    <property type="evidence" value="ECO:0007669"/>
    <property type="project" value="TreeGrafter"/>
</dbReference>
<dbReference type="PANTHER" id="PTHR19957:SF38">
    <property type="entry name" value="LD27581P"/>
    <property type="match status" value="1"/>
</dbReference>
<dbReference type="InterPro" id="IPR010989">
    <property type="entry name" value="SNARE"/>
</dbReference>
<evidence type="ECO:0000259" key="5">
    <source>
        <dbReference type="PROSITE" id="PS50192"/>
    </source>
</evidence>
<dbReference type="FunFam" id="1.20.5.110:FF:000059">
    <property type="entry name" value="Related to syntaxin 12"/>
    <property type="match status" value="1"/>
</dbReference>
<dbReference type="Gene3D" id="1.20.58.70">
    <property type="match status" value="1"/>
</dbReference>
<dbReference type="AlphaFoldDB" id="A0A8S3ZZD8"/>
<feature type="region of interest" description="Disordered" evidence="3">
    <location>
        <begin position="1"/>
        <end position="23"/>
    </location>
</feature>
<keyword evidence="4" id="KW-0472">Membrane</keyword>
<gene>
    <name evidence="6" type="ORF">CUNI_LOCUS20575</name>
</gene>
<proteinExistence type="inferred from homology"/>
<evidence type="ECO:0000256" key="3">
    <source>
        <dbReference type="SAM" id="MobiDB-lite"/>
    </source>
</evidence>
<evidence type="ECO:0000313" key="6">
    <source>
        <dbReference type="EMBL" id="CAG5135017.1"/>
    </source>
</evidence>
<dbReference type="InterPro" id="IPR000727">
    <property type="entry name" value="T_SNARE_dom"/>
</dbReference>
<accession>A0A8S3ZZD8</accession>
<dbReference type="InterPro" id="IPR006011">
    <property type="entry name" value="Syntaxin_N"/>
</dbReference>
<dbReference type="Proteomes" id="UP000678393">
    <property type="component" value="Unassembled WGS sequence"/>
</dbReference>
<dbReference type="PROSITE" id="PS50192">
    <property type="entry name" value="T_SNARE"/>
    <property type="match status" value="1"/>
</dbReference>
<evidence type="ECO:0000256" key="4">
    <source>
        <dbReference type="SAM" id="Phobius"/>
    </source>
</evidence>
<dbReference type="Pfam" id="PF14523">
    <property type="entry name" value="Syntaxin_2"/>
    <property type="match status" value="1"/>
</dbReference>
<dbReference type="GO" id="GO:0006886">
    <property type="term" value="P:intracellular protein transport"/>
    <property type="evidence" value="ECO:0007669"/>
    <property type="project" value="InterPro"/>
</dbReference>
<dbReference type="SMART" id="SM00397">
    <property type="entry name" value="t_SNARE"/>
    <property type="match status" value="1"/>
</dbReference>
<name>A0A8S3ZZD8_9EUPU</name>
<keyword evidence="4" id="KW-0812">Transmembrane</keyword>
<evidence type="ECO:0000313" key="7">
    <source>
        <dbReference type="Proteomes" id="UP000678393"/>
    </source>
</evidence>
<comment type="caution">
    <text evidence="6">The sequence shown here is derived from an EMBL/GenBank/DDBJ whole genome shotgun (WGS) entry which is preliminary data.</text>
</comment>
<dbReference type="Pfam" id="PF05739">
    <property type="entry name" value="SNARE"/>
    <property type="match status" value="1"/>
</dbReference>
<comment type="similarity">
    <text evidence="1 2">Belongs to the syntaxin family.</text>
</comment>
<dbReference type="SUPFAM" id="SSF47661">
    <property type="entry name" value="t-snare proteins"/>
    <property type="match status" value="1"/>
</dbReference>
<dbReference type="GO" id="GO:0005484">
    <property type="term" value="F:SNAP receptor activity"/>
    <property type="evidence" value="ECO:0007669"/>
    <property type="project" value="InterPro"/>
</dbReference>
<evidence type="ECO:0000256" key="1">
    <source>
        <dbReference type="ARBA" id="ARBA00009063"/>
    </source>
</evidence>
<evidence type="ECO:0000256" key="2">
    <source>
        <dbReference type="RuleBase" id="RU003858"/>
    </source>
</evidence>
<dbReference type="Gene3D" id="1.20.5.110">
    <property type="match status" value="1"/>
</dbReference>
<keyword evidence="7" id="KW-1185">Reference proteome</keyword>
<reference evidence="6" key="1">
    <citation type="submission" date="2021-04" db="EMBL/GenBank/DDBJ databases">
        <authorList>
            <consortium name="Molecular Ecology Group"/>
        </authorList>
    </citation>
    <scope>NUCLEOTIDE SEQUENCE</scope>
</reference>
<dbReference type="InterPro" id="IPR045242">
    <property type="entry name" value="Syntaxin"/>
</dbReference>
<feature type="transmembrane region" description="Helical" evidence="4">
    <location>
        <begin position="251"/>
        <end position="272"/>
    </location>
</feature>
<dbReference type="InterPro" id="IPR006012">
    <property type="entry name" value="Syntaxin/epimorphin_CS"/>
</dbReference>
<dbReference type="GO" id="GO:0006906">
    <property type="term" value="P:vesicle fusion"/>
    <property type="evidence" value="ECO:0007669"/>
    <property type="project" value="TreeGrafter"/>
</dbReference>
<dbReference type="GO" id="GO:0012505">
    <property type="term" value="C:endomembrane system"/>
    <property type="evidence" value="ECO:0007669"/>
    <property type="project" value="TreeGrafter"/>
</dbReference>
<dbReference type="GO" id="GO:0000149">
    <property type="term" value="F:SNARE binding"/>
    <property type="evidence" value="ECO:0007669"/>
    <property type="project" value="TreeGrafter"/>
</dbReference>
<dbReference type="PROSITE" id="PS00914">
    <property type="entry name" value="SYNTAXIN"/>
    <property type="match status" value="1"/>
</dbReference>
<keyword evidence="4" id="KW-1133">Transmembrane helix</keyword>
<dbReference type="PANTHER" id="PTHR19957">
    <property type="entry name" value="SYNTAXIN"/>
    <property type="match status" value="1"/>
</dbReference>
<organism evidence="6 7">
    <name type="scientific">Candidula unifasciata</name>
    <dbReference type="NCBI Taxonomy" id="100452"/>
    <lineage>
        <taxon>Eukaryota</taxon>
        <taxon>Metazoa</taxon>
        <taxon>Spiralia</taxon>
        <taxon>Lophotrochozoa</taxon>
        <taxon>Mollusca</taxon>
        <taxon>Gastropoda</taxon>
        <taxon>Heterobranchia</taxon>
        <taxon>Euthyneura</taxon>
        <taxon>Panpulmonata</taxon>
        <taxon>Eupulmonata</taxon>
        <taxon>Stylommatophora</taxon>
        <taxon>Helicina</taxon>
        <taxon>Helicoidea</taxon>
        <taxon>Geomitridae</taxon>
        <taxon>Candidula</taxon>
    </lineage>
</organism>
<dbReference type="GO" id="GO:0031201">
    <property type="term" value="C:SNARE complex"/>
    <property type="evidence" value="ECO:0007669"/>
    <property type="project" value="TreeGrafter"/>
</dbReference>
<protein>
    <recommendedName>
        <fullName evidence="5">t-SNARE coiled-coil homology domain-containing protein</fullName>
    </recommendedName>
</protein>